<dbReference type="AlphaFoldDB" id="A0A6A5X9R7"/>
<name>A0A6A5X9R7_9PLEO</name>
<dbReference type="InterPro" id="IPR050346">
    <property type="entry name" value="FMO-like"/>
</dbReference>
<evidence type="ECO:0000256" key="6">
    <source>
        <dbReference type="ARBA" id="ARBA00023002"/>
    </source>
</evidence>
<dbReference type="OrthoDB" id="66881at2759"/>
<comment type="similarity">
    <text evidence="2">Belongs to the FMO family.</text>
</comment>
<evidence type="ECO:0000256" key="2">
    <source>
        <dbReference type="ARBA" id="ARBA00009183"/>
    </source>
</evidence>
<proteinExistence type="inferred from homology"/>
<dbReference type="RefSeq" id="XP_033377999.1">
    <property type="nucleotide sequence ID" value="XM_033525498.1"/>
</dbReference>
<dbReference type="Proteomes" id="UP000799778">
    <property type="component" value="Unassembled WGS sequence"/>
</dbReference>
<evidence type="ECO:0000256" key="5">
    <source>
        <dbReference type="ARBA" id="ARBA00022857"/>
    </source>
</evidence>
<keyword evidence="9" id="KW-1185">Reference proteome</keyword>
<sequence length="495" mass="56550">MMAQPPAKSVAVIGAGAAGAVTAAALLSEAAFEIIRVFERRETPGGTWIYDPDPGENVTLKPGKLPLEIDPPLQLPSHLPVDTPPTTQHRWSKTPIYSELTTNVPDIAMSFSDDRFAYGPFVPHWVAKQYIQDYFARHQTDKLLSLETTVEDVSKIFSKQNGSRERWRLTLRRFDAVRHVDVWWQEDFDAVIIANGHYSVPYIPEVKGLEDFLAAFPDRVSHSKSYRVSSLYANKRVVVVGNSASGHDITTQLVQSGLTQAPVYQSRRSRSRWDGDHPPNGVEWKPTIVEYRTSTNEIVFDDGTVLNDVDAVIYCTGYKPSFPFWNSKANGGPIFDYRENRILGSYQHTFLQKYPYSIAIVGLPRVLTFRSFEYQAVAIARLFSGRSSKPLPSISEMREWEKDRAGLVKRERRKFHDIQWENGETMEWLSFLYELAGLPKLEGEGRYPPVLDEKTRWAIKHVRKYPEPGNKESEDNEGWVLVNKEETRKDILHFI</sequence>
<comment type="cofactor">
    <cofactor evidence="1">
        <name>FAD</name>
        <dbReference type="ChEBI" id="CHEBI:57692"/>
    </cofactor>
</comment>
<dbReference type="InterPro" id="IPR020946">
    <property type="entry name" value="Flavin_mOase-like"/>
</dbReference>
<keyword evidence="5" id="KW-0521">NADP</keyword>
<dbReference type="PANTHER" id="PTHR23023">
    <property type="entry name" value="DIMETHYLANILINE MONOOXYGENASE"/>
    <property type="match status" value="1"/>
</dbReference>
<dbReference type="Pfam" id="PF00743">
    <property type="entry name" value="FMO-like"/>
    <property type="match status" value="2"/>
</dbReference>
<dbReference type="GO" id="GO:0050661">
    <property type="term" value="F:NADP binding"/>
    <property type="evidence" value="ECO:0007669"/>
    <property type="project" value="InterPro"/>
</dbReference>
<dbReference type="GO" id="GO:0050660">
    <property type="term" value="F:flavin adenine dinucleotide binding"/>
    <property type="evidence" value="ECO:0007669"/>
    <property type="project" value="InterPro"/>
</dbReference>
<dbReference type="InterPro" id="IPR036188">
    <property type="entry name" value="FAD/NAD-bd_sf"/>
</dbReference>
<keyword evidence="6" id="KW-0560">Oxidoreductase</keyword>
<keyword evidence="7 8" id="KW-0503">Monooxygenase</keyword>
<gene>
    <name evidence="8" type="ORF">BU24DRAFT_401560</name>
</gene>
<dbReference type="GeneID" id="54282895"/>
<dbReference type="Pfam" id="PF13450">
    <property type="entry name" value="NAD_binding_8"/>
    <property type="match status" value="1"/>
</dbReference>
<reference evidence="8" key="1">
    <citation type="journal article" date="2020" name="Stud. Mycol.">
        <title>101 Dothideomycetes genomes: a test case for predicting lifestyles and emergence of pathogens.</title>
        <authorList>
            <person name="Haridas S."/>
            <person name="Albert R."/>
            <person name="Binder M."/>
            <person name="Bloem J."/>
            <person name="Labutti K."/>
            <person name="Salamov A."/>
            <person name="Andreopoulos B."/>
            <person name="Baker S."/>
            <person name="Barry K."/>
            <person name="Bills G."/>
            <person name="Bluhm B."/>
            <person name="Cannon C."/>
            <person name="Castanera R."/>
            <person name="Culley D."/>
            <person name="Daum C."/>
            <person name="Ezra D."/>
            <person name="Gonzalez J."/>
            <person name="Henrissat B."/>
            <person name="Kuo A."/>
            <person name="Liang C."/>
            <person name="Lipzen A."/>
            <person name="Lutzoni F."/>
            <person name="Magnuson J."/>
            <person name="Mondo S."/>
            <person name="Nolan M."/>
            <person name="Ohm R."/>
            <person name="Pangilinan J."/>
            <person name="Park H.-J."/>
            <person name="Ramirez L."/>
            <person name="Alfaro M."/>
            <person name="Sun H."/>
            <person name="Tritt A."/>
            <person name="Yoshinaga Y."/>
            <person name="Zwiers L.-H."/>
            <person name="Turgeon B."/>
            <person name="Goodwin S."/>
            <person name="Spatafora J."/>
            <person name="Crous P."/>
            <person name="Grigoriev I."/>
        </authorList>
    </citation>
    <scope>NUCLEOTIDE SEQUENCE</scope>
    <source>
        <strain evidence="8">CBS 175.79</strain>
    </source>
</reference>
<evidence type="ECO:0000256" key="1">
    <source>
        <dbReference type="ARBA" id="ARBA00001974"/>
    </source>
</evidence>
<dbReference type="SUPFAM" id="SSF51905">
    <property type="entry name" value="FAD/NAD(P)-binding domain"/>
    <property type="match status" value="2"/>
</dbReference>
<evidence type="ECO:0000256" key="4">
    <source>
        <dbReference type="ARBA" id="ARBA00022827"/>
    </source>
</evidence>
<organism evidence="8 9">
    <name type="scientific">Aaosphaeria arxii CBS 175.79</name>
    <dbReference type="NCBI Taxonomy" id="1450172"/>
    <lineage>
        <taxon>Eukaryota</taxon>
        <taxon>Fungi</taxon>
        <taxon>Dikarya</taxon>
        <taxon>Ascomycota</taxon>
        <taxon>Pezizomycotina</taxon>
        <taxon>Dothideomycetes</taxon>
        <taxon>Pleosporomycetidae</taxon>
        <taxon>Pleosporales</taxon>
        <taxon>Pleosporales incertae sedis</taxon>
        <taxon>Aaosphaeria</taxon>
    </lineage>
</organism>
<dbReference type="PIRSF" id="PIRSF000332">
    <property type="entry name" value="FMO"/>
    <property type="match status" value="1"/>
</dbReference>
<protein>
    <submittedName>
        <fullName evidence="8">Putative dimethylaniline monooxygenase</fullName>
    </submittedName>
</protein>
<dbReference type="InterPro" id="IPR000960">
    <property type="entry name" value="Flavin_mOase"/>
</dbReference>
<dbReference type="FunFam" id="3.50.50.60:FF:000138">
    <property type="entry name" value="Flavin-containing monooxygenase"/>
    <property type="match status" value="1"/>
</dbReference>
<keyword evidence="3" id="KW-0285">Flavoprotein</keyword>
<evidence type="ECO:0000256" key="3">
    <source>
        <dbReference type="ARBA" id="ARBA00022630"/>
    </source>
</evidence>
<dbReference type="Gene3D" id="3.50.50.60">
    <property type="entry name" value="FAD/NAD(P)-binding domain"/>
    <property type="match status" value="2"/>
</dbReference>
<accession>A0A6A5X9R7</accession>
<dbReference type="EMBL" id="ML978078">
    <property type="protein sequence ID" value="KAF2009660.1"/>
    <property type="molecule type" value="Genomic_DNA"/>
</dbReference>
<dbReference type="GO" id="GO:0004499">
    <property type="term" value="F:N,N-dimethylaniline monooxygenase activity"/>
    <property type="evidence" value="ECO:0007669"/>
    <property type="project" value="InterPro"/>
</dbReference>
<keyword evidence="4" id="KW-0274">FAD</keyword>
<evidence type="ECO:0000313" key="8">
    <source>
        <dbReference type="EMBL" id="KAF2009660.1"/>
    </source>
</evidence>
<evidence type="ECO:0000313" key="9">
    <source>
        <dbReference type="Proteomes" id="UP000799778"/>
    </source>
</evidence>
<evidence type="ECO:0000256" key="7">
    <source>
        <dbReference type="ARBA" id="ARBA00023033"/>
    </source>
</evidence>